<feature type="domain" description="Dihydroprymidine dehydrogenase" evidence="2">
    <location>
        <begin position="19"/>
        <end position="128"/>
    </location>
</feature>
<gene>
    <name evidence="3" type="primary">gltA</name>
    <name evidence="3" type="ORF">QUV96_09815</name>
</gene>
<dbReference type="InterPro" id="IPR023753">
    <property type="entry name" value="FAD/NAD-binding_dom"/>
</dbReference>
<dbReference type="InterPro" id="IPR009051">
    <property type="entry name" value="Helical_ferredxn"/>
</dbReference>
<evidence type="ECO:0000259" key="1">
    <source>
        <dbReference type="Pfam" id="PF07992"/>
    </source>
</evidence>
<keyword evidence="4" id="KW-1185">Reference proteome</keyword>
<sequence>MPNMSLKKVDMPIQDPIERRSNFDEVALGYTKEQAMEEAERCLHCPTKPCVSGCPVSVNIPDFILAVKEGNFEKAYHIIRETSSLPAVCGRVCPQETQCERQCVRGKKGESVAIGRLERFVADWYRENVKEEIQAPDSNGHKVAVVGAGPAGLTCAGDLAKKGYQVSVFEALHVAGGVLMYGIPEFRLPKKIVQHEIDGLRQMGVDIETNVVIGRSESVDDLFAQGYEAVFVGSGAGLPNFMGMPGENLKGVYSANEFLTRCNLMKAYRDGVDTPIQHAKRAVIVGGGNVAMDAARCAKRLGVEEVTIVYRRSMEELPARKEEVEHAMEEGIEFRLLTNPVQVLGDEEGWVKGIECVKMELGEPDASGRRRPIEIPGSNFVIDIDCMIMAIGTSPNPLIRSTTKGLETNRKGCLITDENGLTTREGVYAGGDAVTGAATVILAMGAGKVGAAAIDEYISEK</sequence>
<proteinExistence type="predicted"/>
<accession>A0ABT7UE76</accession>
<dbReference type="InterPro" id="IPR028261">
    <property type="entry name" value="DPD_II"/>
</dbReference>
<dbReference type="InterPro" id="IPR006004">
    <property type="entry name" value="SudA-like"/>
</dbReference>
<organism evidence="3 4">
    <name type="scientific">Amedibacillus dolichus</name>
    <dbReference type="NCBI Taxonomy" id="31971"/>
    <lineage>
        <taxon>Bacteria</taxon>
        <taxon>Bacillati</taxon>
        <taxon>Bacillota</taxon>
        <taxon>Erysipelotrichia</taxon>
        <taxon>Erysipelotrichales</taxon>
        <taxon>Erysipelotrichaceae</taxon>
        <taxon>Amedibacillus</taxon>
    </lineage>
</organism>
<evidence type="ECO:0000313" key="3">
    <source>
        <dbReference type="EMBL" id="MDM8157925.1"/>
    </source>
</evidence>
<dbReference type="NCBIfam" id="TIGR01316">
    <property type="entry name" value="gltA"/>
    <property type="match status" value="1"/>
</dbReference>
<keyword evidence="3" id="KW-0560">Oxidoreductase</keyword>
<evidence type="ECO:0000259" key="2">
    <source>
        <dbReference type="Pfam" id="PF14691"/>
    </source>
</evidence>
<dbReference type="RefSeq" id="WP_289608372.1">
    <property type="nucleotide sequence ID" value="NZ_JAUDCG010000052.1"/>
</dbReference>
<name>A0ABT7UE76_9FIRM</name>
<dbReference type="Gene3D" id="1.10.1060.10">
    <property type="entry name" value="Alpha-helical ferredoxin"/>
    <property type="match status" value="1"/>
</dbReference>
<dbReference type="Gene3D" id="3.50.50.60">
    <property type="entry name" value="FAD/NAD(P)-binding domain"/>
    <property type="match status" value="2"/>
</dbReference>
<dbReference type="EMBL" id="JAUDCG010000052">
    <property type="protein sequence ID" value="MDM8157925.1"/>
    <property type="molecule type" value="Genomic_DNA"/>
</dbReference>
<dbReference type="Pfam" id="PF07992">
    <property type="entry name" value="Pyr_redox_2"/>
    <property type="match status" value="1"/>
</dbReference>
<comment type="caution">
    <text evidence="3">The sequence shown here is derived from an EMBL/GenBank/DDBJ whole genome shotgun (WGS) entry which is preliminary data.</text>
</comment>
<feature type="domain" description="FAD/NAD(P)-binding" evidence="1">
    <location>
        <begin position="142"/>
        <end position="447"/>
    </location>
</feature>
<dbReference type="PANTHER" id="PTHR42783:SF3">
    <property type="entry name" value="GLUTAMATE SYNTHASE [NADPH] SMALL CHAIN-RELATED"/>
    <property type="match status" value="1"/>
</dbReference>
<dbReference type="SUPFAM" id="SSF46548">
    <property type="entry name" value="alpha-helical ferredoxin"/>
    <property type="match status" value="1"/>
</dbReference>
<reference evidence="4" key="1">
    <citation type="submission" date="2023-06" db="EMBL/GenBank/DDBJ databases">
        <title>Identification and characterization of horizontal gene transfer across gut microbiota members of farm animals based on homology search.</title>
        <authorList>
            <person name="Zeman M."/>
            <person name="Kubasova T."/>
            <person name="Jahodarova E."/>
            <person name="Nykrynova M."/>
            <person name="Rychlik I."/>
        </authorList>
    </citation>
    <scope>NUCLEOTIDE SEQUENCE [LARGE SCALE GENOMIC DNA]</scope>
    <source>
        <strain evidence="4">ET39</strain>
    </source>
</reference>
<dbReference type="SUPFAM" id="SSF51971">
    <property type="entry name" value="Nucleotide-binding domain"/>
    <property type="match status" value="1"/>
</dbReference>
<dbReference type="PANTHER" id="PTHR42783">
    <property type="entry name" value="GLUTAMATE SYNTHASE [NADPH] SMALL CHAIN"/>
    <property type="match status" value="1"/>
</dbReference>
<dbReference type="Gene3D" id="3.40.50.720">
    <property type="entry name" value="NAD(P)-binding Rossmann-like Domain"/>
    <property type="match status" value="1"/>
</dbReference>
<dbReference type="PRINTS" id="PR00419">
    <property type="entry name" value="ADXRDTASE"/>
</dbReference>
<reference evidence="3 4" key="2">
    <citation type="submission" date="2023-06" db="EMBL/GenBank/DDBJ databases">
        <title>Identification and characterization of horizontal gene transfer across gut microbiota members of farm animals based on homology search.</title>
        <authorList>
            <person name="Schwarzerova J."/>
            <person name="Nykrynova M."/>
            <person name="Jureckova K."/>
            <person name="Cejkova D."/>
            <person name="Rychlik I."/>
        </authorList>
    </citation>
    <scope>NUCLEOTIDE SEQUENCE [LARGE SCALE GENOMIC DNA]</scope>
    <source>
        <strain evidence="3 4">ET39</strain>
    </source>
</reference>
<evidence type="ECO:0000313" key="4">
    <source>
        <dbReference type="Proteomes" id="UP001529340"/>
    </source>
</evidence>
<protein>
    <submittedName>
        <fullName evidence="3">NADPH-dependent glutamate synthase</fullName>
        <ecNumber evidence="3">1.4.1.13</ecNumber>
    </submittedName>
</protein>
<dbReference type="Proteomes" id="UP001529340">
    <property type="component" value="Unassembled WGS sequence"/>
</dbReference>
<dbReference type="InterPro" id="IPR036188">
    <property type="entry name" value="FAD/NAD-bd_sf"/>
</dbReference>
<dbReference type="GO" id="GO:0004355">
    <property type="term" value="F:glutamate synthase (NADPH) activity"/>
    <property type="evidence" value="ECO:0007669"/>
    <property type="project" value="UniProtKB-EC"/>
</dbReference>
<dbReference type="EC" id="1.4.1.13" evidence="3"/>
<dbReference type="Pfam" id="PF14691">
    <property type="entry name" value="Fer4_20"/>
    <property type="match status" value="1"/>
</dbReference>